<reference evidence="7" key="1">
    <citation type="submission" date="2010-02" db="EMBL/GenBank/DDBJ databases">
        <title>Sequencing and annotation of the Blastocystis hominis genome.</title>
        <authorList>
            <person name="Wincker P."/>
        </authorList>
    </citation>
    <scope>NUCLEOTIDE SEQUENCE</scope>
    <source>
        <strain evidence="7">Singapore isolate B</strain>
    </source>
</reference>
<evidence type="ECO:0000313" key="7">
    <source>
        <dbReference type="EMBL" id="CBK21550.2"/>
    </source>
</evidence>
<dbReference type="GO" id="GO:0006397">
    <property type="term" value="P:mRNA processing"/>
    <property type="evidence" value="ECO:0007669"/>
    <property type="project" value="UniProtKB-KW"/>
</dbReference>
<dbReference type="GO" id="GO:0071011">
    <property type="term" value="C:precatalytic spliceosome"/>
    <property type="evidence" value="ECO:0007669"/>
    <property type="project" value="TreeGrafter"/>
</dbReference>
<evidence type="ECO:0008006" key="9">
    <source>
        <dbReference type="Google" id="ProtNLM"/>
    </source>
</evidence>
<sequence>MPEIKFDSHPGLQKEWERVREKKPLAGFDVTKYTLEEPSDASGLDAASWEKSIKIAQMQLEYQKEKLMENLQLLEKFGSNAWRKHNDGLDAIAESFDNDLKEVQAKTQAINRKRMNDQQRSYEKLNSLKEQALELQMKNYIMTVGGERKEERCGDT</sequence>
<keyword evidence="6" id="KW-0539">Nucleus</keyword>
<dbReference type="GO" id="GO:0000974">
    <property type="term" value="C:Prp19 complex"/>
    <property type="evidence" value="ECO:0007669"/>
    <property type="project" value="TreeGrafter"/>
</dbReference>
<evidence type="ECO:0000256" key="3">
    <source>
        <dbReference type="ARBA" id="ARBA00022664"/>
    </source>
</evidence>
<dbReference type="PANTHER" id="PTHR13296">
    <property type="entry name" value="BCAS2 PROTEIN"/>
    <property type="match status" value="1"/>
</dbReference>
<evidence type="ECO:0000256" key="2">
    <source>
        <dbReference type="ARBA" id="ARBA00010788"/>
    </source>
</evidence>
<organism evidence="7">
    <name type="scientific">Blastocystis hominis</name>
    <dbReference type="NCBI Taxonomy" id="12968"/>
    <lineage>
        <taxon>Eukaryota</taxon>
        <taxon>Sar</taxon>
        <taxon>Stramenopiles</taxon>
        <taxon>Bigyra</taxon>
        <taxon>Opalozoa</taxon>
        <taxon>Opalinata</taxon>
        <taxon>Blastocystidae</taxon>
        <taxon>Blastocystis</taxon>
    </lineage>
</organism>
<evidence type="ECO:0000313" key="8">
    <source>
        <dbReference type="Proteomes" id="UP000008312"/>
    </source>
</evidence>
<dbReference type="AlphaFoldDB" id="D8M0G1"/>
<evidence type="ECO:0000256" key="6">
    <source>
        <dbReference type="ARBA" id="ARBA00023242"/>
    </source>
</evidence>
<dbReference type="RefSeq" id="XP_012895598.1">
    <property type="nucleotide sequence ID" value="XM_013040144.1"/>
</dbReference>
<keyword evidence="8" id="KW-1185">Reference proteome</keyword>
<dbReference type="EMBL" id="FN668643">
    <property type="protein sequence ID" value="CBK21550.2"/>
    <property type="molecule type" value="Genomic_DNA"/>
</dbReference>
<protein>
    <recommendedName>
        <fullName evidence="9">Pre-mRNA-splicing factor SPF27</fullName>
    </recommendedName>
</protein>
<keyword evidence="4" id="KW-0747">Spliceosome</keyword>
<comment type="subcellular location">
    <subcellularLocation>
        <location evidence="1">Nucleus</location>
    </subcellularLocation>
</comment>
<evidence type="ECO:0000256" key="5">
    <source>
        <dbReference type="ARBA" id="ARBA00023187"/>
    </source>
</evidence>
<dbReference type="PANTHER" id="PTHR13296:SF0">
    <property type="entry name" value="PRE-MRNA-SPLICING FACTOR SPF27"/>
    <property type="match status" value="1"/>
</dbReference>
<dbReference type="Proteomes" id="UP000008312">
    <property type="component" value="Unassembled WGS sequence"/>
</dbReference>
<comment type="similarity">
    <text evidence="2">Belongs to the SPF27 family.</text>
</comment>
<dbReference type="GO" id="GO:0071013">
    <property type="term" value="C:catalytic step 2 spliceosome"/>
    <property type="evidence" value="ECO:0007669"/>
    <property type="project" value="TreeGrafter"/>
</dbReference>
<evidence type="ECO:0000256" key="1">
    <source>
        <dbReference type="ARBA" id="ARBA00004123"/>
    </source>
</evidence>
<dbReference type="InterPro" id="IPR008409">
    <property type="entry name" value="SPF27"/>
</dbReference>
<dbReference type="InParanoid" id="D8M0G1"/>
<keyword evidence="3" id="KW-0507">mRNA processing</keyword>
<dbReference type="OrthoDB" id="205794at2759"/>
<proteinExistence type="inferred from homology"/>
<dbReference type="Pfam" id="PF05700">
    <property type="entry name" value="BCAS2"/>
    <property type="match status" value="1"/>
</dbReference>
<evidence type="ECO:0000256" key="4">
    <source>
        <dbReference type="ARBA" id="ARBA00022728"/>
    </source>
</evidence>
<dbReference type="GO" id="GO:0008380">
    <property type="term" value="P:RNA splicing"/>
    <property type="evidence" value="ECO:0007669"/>
    <property type="project" value="UniProtKB-KW"/>
</dbReference>
<dbReference type="GeneID" id="24923154"/>
<dbReference type="OMA" id="IAFCAWA"/>
<gene>
    <name evidence="7" type="ORF">GSBLH_T00007030001</name>
</gene>
<keyword evidence="5" id="KW-0508">mRNA splicing</keyword>
<accession>D8M0G1</accession>
<name>D8M0G1_BLAHO</name>